<keyword evidence="7 8" id="KW-0998">Cell outer membrane</keyword>
<evidence type="ECO:0000256" key="1">
    <source>
        <dbReference type="ARBA" id="ARBA00004370"/>
    </source>
</evidence>
<organism evidence="11 12">
    <name type="scientific">Orbus sasakiae</name>
    <dbReference type="NCBI Taxonomy" id="1078475"/>
    <lineage>
        <taxon>Bacteria</taxon>
        <taxon>Pseudomonadati</taxon>
        <taxon>Pseudomonadota</taxon>
        <taxon>Gammaproteobacteria</taxon>
        <taxon>Orbales</taxon>
        <taxon>Orbaceae</taxon>
        <taxon>Orbus</taxon>
    </lineage>
</organism>
<evidence type="ECO:0000256" key="2">
    <source>
        <dbReference type="ARBA" id="ARBA00022452"/>
    </source>
</evidence>
<evidence type="ECO:0000256" key="5">
    <source>
        <dbReference type="ARBA" id="ARBA00022737"/>
    </source>
</evidence>
<dbReference type="NCBIfam" id="NF008287">
    <property type="entry name" value="PRK11067.1"/>
    <property type="match status" value="1"/>
</dbReference>
<evidence type="ECO:0000256" key="7">
    <source>
        <dbReference type="ARBA" id="ARBA00023237"/>
    </source>
</evidence>
<keyword evidence="3 8" id="KW-0812">Transmembrane</keyword>
<comment type="similarity">
    <text evidence="8">Belongs to the BamA family.</text>
</comment>
<gene>
    <name evidence="8 11" type="primary">bamA</name>
    <name evidence="11" type="ORF">GCM10023211_23040</name>
</gene>
<accession>A0ABP9NBN8</accession>
<evidence type="ECO:0000256" key="8">
    <source>
        <dbReference type="HAMAP-Rule" id="MF_01430"/>
    </source>
</evidence>
<dbReference type="EMBL" id="BAABHY010000006">
    <property type="protein sequence ID" value="GAA5114012.1"/>
    <property type="molecule type" value="Genomic_DNA"/>
</dbReference>
<evidence type="ECO:0000256" key="3">
    <source>
        <dbReference type="ARBA" id="ARBA00022692"/>
    </source>
</evidence>
<comment type="function">
    <text evidence="8">Part of the outer membrane protein assembly complex, which is involved in assembly and insertion of beta-barrel proteins into the outer membrane.</text>
</comment>
<protein>
    <recommendedName>
        <fullName evidence="8 9">Outer membrane protein assembly factor BamA</fullName>
    </recommendedName>
</protein>
<comment type="caution">
    <text evidence="11">The sequence shown here is derived from an EMBL/GenBank/DDBJ whole genome shotgun (WGS) entry which is preliminary data.</text>
</comment>
<feature type="domain" description="POTRA" evidence="10">
    <location>
        <begin position="28"/>
        <end position="95"/>
    </location>
</feature>
<evidence type="ECO:0000256" key="6">
    <source>
        <dbReference type="ARBA" id="ARBA00023136"/>
    </source>
</evidence>
<dbReference type="RefSeq" id="WP_345492380.1">
    <property type="nucleotide sequence ID" value="NZ_BAABHY010000006.1"/>
</dbReference>
<dbReference type="PROSITE" id="PS51779">
    <property type="entry name" value="POTRA"/>
    <property type="match status" value="5"/>
</dbReference>
<feature type="domain" description="POTRA" evidence="10">
    <location>
        <begin position="270"/>
        <end position="350"/>
    </location>
</feature>
<keyword evidence="2 8" id="KW-1134">Transmembrane beta strand</keyword>
<evidence type="ECO:0000313" key="11">
    <source>
        <dbReference type="EMBL" id="GAA5114012.1"/>
    </source>
</evidence>
<dbReference type="InterPro" id="IPR023707">
    <property type="entry name" value="OM_assembly_BamA"/>
</dbReference>
<evidence type="ECO:0000256" key="9">
    <source>
        <dbReference type="NCBIfam" id="TIGR03303"/>
    </source>
</evidence>
<name>A0ABP9NBN8_9GAMM</name>
<dbReference type="PANTHER" id="PTHR12815:SF23">
    <property type="entry name" value="OUTER MEMBRANE PROTEIN ASSEMBLY FACTOR BAMA"/>
    <property type="match status" value="1"/>
</dbReference>
<evidence type="ECO:0000313" key="12">
    <source>
        <dbReference type="Proteomes" id="UP001500171"/>
    </source>
</evidence>
<reference evidence="12" key="1">
    <citation type="journal article" date="2019" name="Int. J. Syst. Evol. Microbiol.">
        <title>The Global Catalogue of Microorganisms (GCM) 10K type strain sequencing project: providing services to taxonomists for standard genome sequencing and annotation.</title>
        <authorList>
            <consortium name="The Broad Institute Genomics Platform"/>
            <consortium name="The Broad Institute Genome Sequencing Center for Infectious Disease"/>
            <person name="Wu L."/>
            <person name="Ma J."/>
        </authorList>
    </citation>
    <scope>NUCLEOTIDE SEQUENCE [LARGE SCALE GENOMIC DNA]</scope>
    <source>
        <strain evidence="12">JCM 18050</strain>
    </source>
</reference>
<dbReference type="InterPro" id="IPR000184">
    <property type="entry name" value="Bac_surfAg_D15"/>
</dbReference>
<dbReference type="Proteomes" id="UP001500171">
    <property type="component" value="Unassembled WGS sequence"/>
</dbReference>
<keyword evidence="5 8" id="KW-0677">Repeat</keyword>
<evidence type="ECO:0000259" key="10">
    <source>
        <dbReference type="PROSITE" id="PS51779"/>
    </source>
</evidence>
<sequence length="804" mass="89149" precursor="true">MRINKLLIASLLFSSSAYSPVVFGADDFMVKDIKFEGLQRVTLGAALLKMPVQVGDYVNESDLGSIIKSLYTSGNFENITIARDGATLIIHVQERPTIASITFSGNKSVKDDMLTSNLDGSGVRVGESLDRTTLSAIEKGLEDFYYSIGKYNAKVKAVVTPLARNRVDLKLEIAEGVSALIEQINIVGAKAYSSDELISRFALRDEVPWWNMLGDRKYQKQKLAADLDELQGFYLDRGYARFNIDSTQVSLTPDKKGIYVTININEGERYNLSDIELKGNYAVHKDKVEQIATEQLKLGELYNGKKITEIEDQIKKMLANYGYAFPRVITHPEINDTDHTVKLILFVDVGPRYYVRKINIVGNTVTSEKVIRRELRQMEGAWLSNDLVELGKTRLNRLGFFDVVETETEKVSGVDDQVDITYKVSERNTGSIKFGIGIGSDSGLSFNAGIAQENWLGTGNSVSFDVNTTNSDKTASISAVNPYFTIDGVSLGGSVYYNTYKADKENGDVSEYSSKTWGATTNLGFPISEKNFLRFGLEYANHKLDDMDAQYGMWRYFKSMGENVANKNSVSFNANDLLVNAYWSYNSLNRGYFPTDGIKVTANGKVTLPVFDNRFAKMVVDGSYYYPLDYDQKWVLLARGRLGYGLGFGGKELPFYENFYAGGSTILRGFKSNTVGPKAVKFKSNCDLSNYDGCSASSDAVGGNALAFVSGEVIVPTPFVSEKYASSIRTSLFVDAGTVWDTKWDINNKNIPDYGSPSDIRVSAGVAVQWMSPLGPLVFSYAQPIKKFDGDSSQQFQFNIGSTW</sequence>
<dbReference type="PANTHER" id="PTHR12815">
    <property type="entry name" value="SORTING AND ASSEMBLY MACHINERY SAMM50 PROTEIN FAMILY MEMBER"/>
    <property type="match status" value="1"/>
</dbReference>
<keyword evidence="6 8" id="KW-0472">Membrane</keyword>
<dbReference type="Gene3D" id="2.40.160.50">
    <property type="entry name" value="membrane protein fhac: a member of the omp85/tpsb transporter family"/>
    <property type="match status" value="1"/>
</dbReference>
<feature type="domain" description="POTRA" evidence="10">
    <location>
        <begin position="179"/>
        <end position="267"/>
    </location>
</feature>
<dbReference type="InterPro" id="IPR010827">
    <property type="entry name" value="BamA/TamA_POTRA"/>
</dbReference>
<dbReference type="Pfam" id="PF07244">
    <property type="entry name" value="POTRA"/>
    <property type="match status" value="4"/>
</dbReference>
<dbReference type="Pfam" id="PF01103">
    <property type="entry name" value="Omp85"/>
    <property type="match status" value="1"/>
</dbReference>
<proteinExistence type="inferred from homology"/>
<feature type="chain" id="PRO_5044938369" description="Outer membrane protein assembly factor BamA" evidence="8">
    <location>
        <begin position="25"/>
        <end position="804"/>
    </location>
</feature>
<feature type="signal peptide" evidence="8">
    <location>
        <begin position="1"/>
        <end position="24"/>
    </location>
</feature>
<dbReference type="InterPro" id="IPR039910">
    <property type="entry name" value="D15-like"/>
</dbReference>
<dbReference type="NCBIfam" id="TIGR03303">
    <property type="entry name" value="OM_YaeT"/>
    <property type="match status" value="1"/>
</dbReference>
<evidence type="ECO:0000256" key="4">
    <source>
        <dbReference type="ARBA" id="ARBA00022729"/>
    </source>
</evidence>
<dbReference type="InterPro" id="IPR034746">
    <property type="entry name" value="POTRA"/>
</dbReference>
<feature type="domain" description="POTRA" evidence="10">
    <location>
        <begin position="96"/>
        <end position="176"/>
    </location>
</feature>
<dbReference type="Gene3D" id="3.10.20.310">
    <property type="entry name" value="membrane protein fhac"/>
    <property type="match status" value="5"/>
</dbReference>
<dbReference type="HAMAP" id="MF_01430">
    <property type="entry name" value="OM_assembly_BamA"/>
    <property type="match status" value="1"/>
</dbReference>
<keyword evidence="4 8" id="KW-0732">Signal</keyword>
<feature type="domain" description="POTRA" evidence="10">
    <location>
        <begin position="353"/>
        <end position="427"/>
    </location>
</feature>
<comment type="subunit">
    <text evidence="8">Part of the Bam complex.</text>
</comment>
<dbReference type="PIRSF" id="PIRSF006076">
    <property type="entry name" value="OM_assembly_OMP85"/>
    <property type="match status" value="1"/>
</dbReference>
<comment type="subcellular location">
    <subcellularLocation>
        <location evidence="8">Cell outer membrane</location>
    </subcellularLocation>
    <subcellularLocation>
        <location evidence="1">Membrane</location>
    </subcellularLocation>
</comment>
<keyword evidence="12" id="KW-1185">Reference proteome</keyword>